<feature type="transmembrane region" description="Helical" evidence="1">
    <location>
        <begin position="39"/>
        <end position="58"/>
    </location>
</feature>
<feature type="transmembrane region" description="Helical" evidence="1">
    <location>
        <begin position="124"/>
        <end position="149"/>
    </location>
</feature>
<dbReference type="RefSeq" id="WP_147912851.1">
    <property type="nucleotide sequence ID" value="NZ_JBHUEJ010000031.1"/>
</dbReference>
<evidence type="ECO:0000259" key="2">
    <source>
        <dbReference type="Pfam" id="PF07885"/>
    </source>
</evidence>
<dbReference type="EMBL" id="JBHUEJ010000031">
    <property type="protein sequence ID" value="MFD1711679.1"/>
    <property type="molecule type" value="Genomic_DNA"/>
</dbReference>
<evidence type="ECO:0000313" key="3">
    <source>
        <dbReference type="EMBL" id="MFD1711679.1"/>
    </source>
</evidence>
<feature type="transmembrane region" description="Helical" evidence="1">
    <location>
        <begin position="194"/>
        <end position="219"/>
    </location>
</feature>
<dbReference type="Proteomes" id="UP001597304">
    <property type="component" value="Unassembled WGS sequence"/>
</dbReference>
<keyword evidence="1" id="KW-0472">Membrane</keyword>
<proteinExistence type="predicted"/>
<comment type="caution">
    <text evidence="3">The sequence shown here is derived from an EMBL/GenBank/DDBJ whole genome shotgun (WGS) entry which is preliminary data.</text>
</comment>
<organism evidence="3 4">
    <name type="scientific">Ottowia flava</name>
    <dbReference type="NCBI Taxonomy" id="2675430"/>
    <lineage>
        <taxon>Bacteria</taxon>
        <taxon>Pseudomonadati</taxon>
        <taxon>Pseudomonadota</taxon>
        <taxon>Betaproteobacteria</taxon>
        <taxon>Burkholderiales</taxon>
        <taxon>Comamonadaceae</taxon>
        <taxon>Ottowia</taxon>
    </lineage>
</organism>
<keyword evidence="1" id="KW-0812">Transmembrane</keyword>
<accession>A0ABW4KVP9</accession>
<evidence type="ECO:0000313" key="4">
    <source>
        <dbReference type="Proteomes" id="UP001597304"/>
    </source>
</evidence>
<keyword evidence="4" id="KW-1185">Reference proteome</keyword>
<dbReference type="SUPFAM" id="SSF81324">
    <property type="entry name" value="Voltage-gated potassium channels"/>
    <property type="match status" value="1"/>
</dbReference>
<sequence length="224" mass="24214">MMDPLTWPPLLRRNPSALLLAAQLLGVLLYPLMEEHAGGQILLTAFGLMVLGLALWVVRRSPVASWGAVVLAGLVVLMSVANVVHPLRTLTAAIALAESAFYFYAALSLCVYMLQDQHASRDELFAAAATFTVLAWAFAHLFAACQAIAPHSFGAQIDPEQPRTWIELLFLSFSTLSGVGLGDIIPLKPMARSLVMLGEFTGVMYVALVVSRLVGLLTIKRLGR</sequence>
<keyword evidence="1" id="KW-1133">Transmembrane helix</keyword>
<feature type="domain" description="Potassium channel" evidence="2">
    <location>
        <begin position="139"/>
        <end position="216"/>
    </location>
</feature>
<reference evidence="4" key="1">
    <citation type="journal article" date="2019" name="Int. J. Syst. Evol. Microbiol.">
        <title>The Global Catalogue of Microorganisms (GCM) 10K type strain sequencing project: providing services to taxonomists for standard genome sequencing and annotation.</title>
        <authorList>
            <consortium name="The Broad Institute Genomics Platform"/>
            <consortium name="The Broad Institute Genome Sequencing Center for Infectious Disease"/>
            <person name="Wu L."/>
            <person name="Ma J."/>
        </authorList>
    </citation>
    <scope>NUCLEOTIDE SEQUENCE [LARGE SCALE GENOMIC DNA]</scope>
    <source>
        <strain evidence="4">LMG 29247</strain>
    </source>
</reference>
<name>A0ABW4KVP9_9BURK</name>
<dbReference type="Gene3D" id="1.10.287.70">
    <property type="match status" value="1"/>
</dbReference>
<evidence type="ECO:0000256" key="1">
    <source>
        <dbReference type="SAM" id="Phobius"/>
    </source>
</evidence>
<dbReference type="Pfam" id="PF07885">
    <property type="entry name" value="Ion_trans_2"/>
    <property type="match status" value="1"/>
</dbReference>
<feature type="transmembrane region" description="Helical" evidence="1">
    <location>
        <begin position="90"/>
        <end position="112"/>
    </location>
</feature>
<protein>
    <submittedName>
        <fullName evidence="3">Ion channel</fullName>
    </submittedName>
</protein>
<feature type="transmembrane region" description="Helical" evidence="1">
    <location>
        <begin position="65"/>
        <end position="84"/>
    </location>
</feature>
<gene>
    <name evidence="3" type="ORF">ACFSF0_13755</name>
</gene>
<dbReference type="InterPro" id="IPR013099">
    <property type="entry name" value="K_chnl_dom"/>
</dbReference>